<evidence type="ECO:0000256" key="1">
    <source>
        <dbReference type="ARBA" id="ARBA00022723"/>
    </source>
</evidence>
<dbReference type="EnsemblPlants" id="Pp3c25_13010V3.3">
    <property type="protein sequence ID" value="Pp3c25_13010V3.3"/>
    <property type="gene ID" value="Pp3c25_13010"/>
</dbReference>
<dbReference type="InterPro" id="IPR003245">
    <property type="entry name" value="Phytocyanin_dom"/>
</dbReference>
<feature type="region of interest" description="Disordered" evidence="3">
    <location>
        <begin position="148"/>
        <end position="200"/>
    </location>
</feature>
<dbReference type="PROSITE" id="PS51485">
    <property type="entry name" value="PHYTOCYANIN"/>
    <property type="match status" value="1"/>
</dbReference>
<dbReference type="EMBL" id="ABEU02000025">
    <property type="status" value="NOT_ANNOTATED_CDS"/>
    <property type="molecule type" value="Genomic_DNA"/>
</dbReference>
<dbReference type="AlphaFoldDB" id="A0A7I4CP28"/>
<keyword evidence="1" id="KW-0479">Metal-binding</keyword>
<dbReference type="PROSITE" id="PS00079">
    <property type="entry name" value="MULTICOPPER_OXIDASE1"/>
    <property type="match status" value="1"/>
</dbReference>
<dbReference type="GO" id="GO:0046872">
    <property type="term" value="F:metal ion binding"/>
    <property type="evidence" value="ECO:0007669"/>
    <property type="project" value="UniProtKB-KW"/>
</dbReference>
<feature type="domain" description="Phytocyanin" evidence="4">
    <location>
        <begin position="44"/>
        <end position="147"/>
    </location>
</feature>
<dbReference type="GO" id="GO:0009055">
    <property type="term" value="F:electron transfer activity"/>
    <property type="evidence" value="ECO:0007669"/>
    <property type="project" value="InterPro"/>
</dbReference>
<name>A0A7I4CP28_PHYPA</name>
<reference evidence="5 6" key="1">
    <citation type="journal article" date="2008" name="Science">
        <title>The Physcomitrella genome reveals evolutionary insights into the conquest of land by plants.</title>
        <authorList>
            <person name="Rensing S."/>
            <person name="Lang D."/>
            <person name="Zimmer A."/>
            <person name="Terry A."/>
            <person name="Salamov A."/>
            <person name="Shapiro H."/>
            <person name="Nishiyama T."/>
            <person name="Perroud P.-F."/>
            <person name="Lindquist E."/>
            <person name="Kamisugi Y."/>
            <person name="Tanahashi T."/>
            <person name="Sakakibara K."/>
            <person name="Fujita T."/>
            <person name="Oishi K."/>
            <person name="Shin-I T."/>
            <person name="Kuroki Y."/>
            <person name="Toyoda A."/>
            <person name="Suzuki Y."/>
            <person name="Hashimoto A."/>
            <person name="Yamaguchi K."/>
            <person name="Sugano A."/>
            <person name="Kohara Y."/>
            <person name="Fujiyama A."/>
            <person name="Anterola A."/>
            <person name="Aoki S."/>
            <person name="Ashton N."/>
            <person name="Barbazuk W.B."/>
            <person name="Barker E."/>
            <person name="Bennetzen J."/>
            <person name="Bezanilla M."/>
            <person name="Blankenship R."/>
            <person name="Cho S.H."/>
            <person name="Dutcher S."/>
            <person name="Estelle M."/>
            <person name="Fawcett J.A."/>
            <person name="Gundlach H."/>
            <person name="Hanada K."/>
            <person name="Heyl A."/>
            <person name="Hicks K.A."/>
            <person name="Hugh J."/>
            <person name="Lohr M."/>
            <person name="Mayer K."/>
            <person name="Melkozernov A."/>
            <person name="Murata T."/>
            <person name="Nelson D."/>
            <person name="Pils B."/>
            <person name="Prigge M."/>
            <person name="Reiss B."/>
            <person name="Renner T."/>
            <person name="Rombauts S."/>
            <person name="Rushton P."/>
            <person name="Sanderfoot A."/>
            <person name="Schween G."/>
            <person name="Shiu S.-H."/>
            <person name="Stueber K."/>
            <person name="Theodoulou F.L."/>
            <person name="Tu H."/>
            <person name="Van de Peer Y."/>
            <person name="Verrier P.J."/>
            <person name="Waters E."/>
            <person name="Wood A."/>
            <person name="Yang L."/>
            <person name="Cove D."/>
            <person name="Cuming A."/>
            <person name="Hasebe M."/>
            <person name="Lucas S."/>
            <person name="Mishler D.B."/>
            <person name="Reski R."/>
            <person name="Grigoriev I."/>
            <person name="Quatrano R.S."/>
            <person name="Boore J.L."/>
        </authorList>
    </citation>
    <scope>NUCLEOTIDE SEQUENCE [LARGE SCALE GENOMIC DNA]</scope>
    <source>
        <strain evidence="5 6">cv. Gransden 2004</strain>
    </source>
</reference>
<dbReference type="CDD" id="cd04216">
    <property type="entry name" value="Phytocyanin"/>
    <property type="match status" value="1"/>
</dbReference>
<feature type="region of interest" description="Disordered" evidence="3">
    <location>
        <begin position="221"/>
        <end position="267"/>
    </location>
</feature>
<reference evidence="5" key="3">
    <citation type="submission" date="2020-12" db="UniProtKB">
        <authorList>
            <consortium name="EnsemblPlants"/>
        </authorList>
    </citation>
    <scope>IDENTIFICATION</scope>
</reference>
<evidence type="ECO:0000313" key="6">
    <source>
        <dbReference type="Proteomes" id="UP000006727"/>
    </source>
</evidence>
<feature type="compositionally biased region" description="Low complexity" evidence="3">
    <location>
        <begin position="249"/>
        <end position="267"/>
    </location>
</feature>
<feature type="compositionally biased region" description="Pro residues" evidence="3">
    <location>
        <begin position="153"/>
        <end position="200"/>
    </location>
</feature>
<evidence type="ECO:0000313" key="5">
    <source>
        <dbReference type="EnsemblPlants" id="Pp3c25_13010V3.3"/>
    </source>
</evidence>
<protein>
    <recommendedName>
        <fullName evidence="4">Phytocyanin domain-containing protein</fullName>
    </recommendedName>
</protein>
<accession>A0A7I4CP28</accession>
<dbReference type="GO" id="GO:0005886">
    <property type="term" value="C:plasma membrane"/>
    <property type="evidence" value="ECO:0000318"/>
    <property type="project" value="GO_Central"/>
</dbReference>
<reference evidence="5 6" key="2">
    <citation type="journal article" date="2018" name="Plant J.">
        <title>The Physcomitrella patens chromosome-scale assembly reveals moss genome structure and evolution.</title>
        <authorList>
            <person name="Lang D."/>
            <person name="Ullrich K.K."/>
            <person name="Murat F."/>
            <person name="Fuchs J."/>
            <person name="Jenkins J."/>
            <person name="Haas F.B."/>
            <person name="Piednoel M."/>
            <person name="Gundlach H."/>
            <person name="Van Bel M."/>
            <person name="Meyberg R."/>
            <person name="Vives C."/>
            <person name="Morata J."/>
            <person name="Symeonidi A."/>
            <person name="Hiss M."/>
            <person name="Muchero W."/>
            <person name="Kamisugi Y."/>
            <person name="Saleh O."/>
            <person name="Blanc G."/>
            <person name="Decker E.L."/>
            <person name="van Gessel N."/>
            <person name="Grimwood J."/>
            <person name="Hayes R.D."/>
            <person name="Graham S.W."/>
            <person name="Gunter L.E."/>
            <person name="McDaniel S.F."/>
            <person name="Hoernstein S.N.W."/>
            <person name="Larsson A."/>
            <person name="Li F.W."/>
            <person name="Perroud P.F."/>
            <person name="Phillips J."/>
            <person name="Ranjan P."/>
            <person name="Rokshar D.S."/>
            <person name="Rothfels C.J."/>
            <person name="Schneider L."/>
            <person name="Shu S."/>
            <person name="Stevenson D.W."/>
            <person name="Thummler F."/>
            <person name="Tillich M."/>
            <person name="Villarreal Aguilar J.C."/>
            <person name="Widiez T."/>
            <person name="Wong G.K."/>
            <person name="Wymore A."/>
            <person name="Zhang Y."/>
            <person name="Zimmer A.D."/>
            <person name="Quatrano R.S."/>
            <person name="Mayer K.F.X."/>
            <person name="Goodstein D."/>
            <person name="Casacuberta J.M."/>
            <person name="Vandepoele K."/>
            <person name="Reski R."/>
            <person name="Cuming A.C."/>
            <person name="Tuskan G.A."/>
            <person name="Maumus F."/>
            <person name="Salse J."/>
            <person name="Schmutz J."/>
            <person name="Rensing S.A."/>
        </authorList>
    </citation>
    <scope>NUCLEOTIDE SEQUENCE [LARGE SCALE GENOMIC DNA]</scope>
    <source>
        <strain evidence="5 6">cv. Gransden 2004</strain>
    </source>
</reference>
<dbReference type="OMA" id="TMAANHT"/>
<dbReference type="Gramene" id="Pp3c25_13010V3.3">
    <property type="protein sequence ID" value="Pp3c25_13010V3.3"/>
    <property type="gene ID" value="Pp3c25_13010"/>
</dbReference>
<dbReference type="Pfam" id="PF02298">
    <property type="entry name" value="Cu_bind_like"/>
    <property type="match status" value="1"/>
</dbReference>
<dbReference type="PANTHER" id="PTHR33021:SF499">
    <property type="entry name" value="OS12G0150500 PROTEIN"/>
    <property type="match status" value="1"/>
</dbReference>
<proteinExistence type="predicted"/>
<dbReference type="InterPro" id="IPR008972">
    <property type="entry name" value="Cupredoxin"/>
</dbReference>
<evidence type="ECO:0000256" key="3">
    <source>
        <dbReference type="SAM" id="MobiDB-lite"/>
    </source>
</evidence>
<evidence type="ECO:0000256" key="2">
    <source>
        <dbReference type="ARBA" id="ARBA00023180"/>
    </source>
</evidence>
<gene>
    <name evidence="5" type="primary">LOC112277590</name>
</gene>
<dbReference type="SUPFAM" id="SSF49503">
    <property type="entry name" value="Cupredoxins"/>
    <property type="match status" value="1"/>
</dbReference>
<dbReference type="Gene3D" id="2.60.40.420">
    <property type="entry name" value="Cupredoxins - blue copper proteins"/>
    <property type="match status" value="1"/>
</dbReference>
<dbReference type="InParanoid" id="A0A7I4CP28"/>
<dbReference type="PANTHER" id="PTHR33021">
    <property type="entry name" value="BLUE COPPER PROTEIN"/>
    <property type="match status" value="1"/>
</dbReference>
<organism evidence="5 6">
    <name type="scientific">Physcomitrium patens</name>
    <name type="common">Spreading-leaved earth moss</name>
    <name type="synonym">Physcomitrella patens</name>
    <dbReference type="NCBI Taxonomy" id="3218"/>
    <lineage>
        <taxon>Eukaryota</taxon>
        <taxon>Viridiplantae</taxon>
        <taxon>Streptophyta</taxon>
        <taxon>Embryophyta</taxon>
        <taxon>Bryophyta</taxon>
        <taxon>Bryophytina</taxon>
        <taxon>Bryopsida</taxon>
        <taxon>Funariidae</taxon>
        <taxon>Funariales</taxon>
        <taxon>Funariaceae</taxon>
        <taxon>Physcomitrium</taxon>
    </lineage>
</organism>
<dbReference type="InterPro" id="IPR039391">
    <property type="entry name" value="Phytocyanin-like"/>
</dbReference>
<sequence length="296" mass="29968">MSQGSSGVFSPRSLHYHMAQGRSSAMAVLVIVAVLAFSQAVTAKDYNVGGTLNWDFPPGTDVGYYDTWSSQQKFVAGDSLTFTFDPRAHDVQIVTESEYTNCAMSSGKKYTSGKDAIPLTKPGKYYFICSFMGHCAMGMKMKVVVATGSSTPVTPPTSPATPPVTPPTASTPPPAVSSPPPAVSTPPLAVPTPPPAVPTPPPATVPAPVVAPVTPPVSAPVPPPVTSSPASTVAPVPAPAKAPTPPKEPSASPSPASSTPEPASAPVPNQSAAFLIRACLSSAGAAAIVSIGALLF</sequence>
<feature type="compositionally biased region" description="Pro residues" evidence="3">
    <location>
        <begin position="236"/>
        <end position="248"/>
    </location>
</feature>
<dbReference type="InterPro" id="IPR033138">
    <property type="entry name" value="Cu_oxidase_CS"/>
</dbReference>
<dbReference type="FunFam" id="2.60.40.420:FF:000003">
    <property type="entry name" value="Blue copper"/>
    <property type="match status" value="1"/>
</dbReference>
<keyword evidence="2" id="KW-0325">Glycoprotein</keyword>
<dbReference type="Proteomes" id="UP000006727">
    <property type="component" value="Chromosome 25"/>
</dbReference>
<keyword evidence="6" id="KW-1185">Reference proteome</keyword>
<evidence type="ECO:0000259" key="4">
    <source>
        <dbReference type="PROSITE" id="PS51485"/>
    </source>
</evidence>